<keyword evidence="2" id="KW-0472">Membrane</keyword>
<proteinExistence type="predicted"/>
<reference evidence="3 4" key="1">
    <citation type="journal article" date="2020" name="ISME J.">
        <title>Uncovering the hidden diversity of litter-decomposition mechanisms in mushroom-forming fungi.</title>
        <authorList>
            <person name="Floudas D."/>
            <person name="Bentzer J."/>
            <person name="Ahren D."/>
            <person name="Johansson T."/>
            <person name="Persson P."/>
            <person name="Tunlid A."/>
        </authorList>
    </citation>
    <scope>NUCLEOTIDE SEQUENCE [LARGE SCALE GENOMIC DNA]</scope>
    <source>
        <strain evidence="3 4">CBS 101986</strain>
    </source>
</reference>
<keyword evidence="2" id="KW-1133">Transmembrane helix</keyword>
<evidence type="ECO:0000313" key="4">
    <source>
        <dbReference type="Proteomes" id="UP000567179"/>
    </source>
</evidence>
<dbReference type="AlphaFoldDB" id="A0A8H5BU65"/>
<feature type="transmembrane region" description="Helical" evidence="2">
    <location>
        <begin position="181"/>
        <end position="199"/>
    </location>
</feature>
<protein>
    <submittedName>
        <fullName evidence="3">Uncharacterized protein</fullName>
    </submittedName>
</protein>
<organism evidence="3 4">
    <name type="scientific">Psilocybe cf. subviscida</name>
    <dbReference type="NCBI Taxonomy" id="2480587"/>
    <lineage>
        <taxon>Eukaryota</taxon>
        <taxon>Fungi</taxon>
        <taxon>Dikarya</taxon>
        <taxon>Basidiomycota</taxon>
        <taxon>Agaricomycotina</taxon>
        <taxon>Agaricomycetes</taxon>
        <taxon>Agaricomycetidae</taxon>
        <taxon>Agaricales</taxon>
        <taxon>Agaricineae</taxon>
        <taxon>Strophariaceae</taxon>
        <taxon>Psilocybe</taxon>
    </lineage>
</organism>
<feature type="transmembrane region" description="Helical" evidence="2">
    <location>
        <begin position="137"/>
        <end position="161"/>
    </location>
</feature>
<feature type="region of interest" description="Disordered" evidence="1">
    <location>
        <begin position="324"/>
        <end position="427"/>
    </location>
</feature>
<feature type="transmembrane region" description="Helical" evidence="2">
    <location>
        <begin position="228"/>
        <end position="248"/>
    </location>
</feature>
<dbReference type="EMBL" id="JAACJJ010000003">
    <property type="protein sequence ID" value="KAF5328598.1"/>
    <property type="molecule type" value="Genomic_DNA"/>
</dbReference>
<name>A0A8H5BU65_9AGAR</name>
<evidence type="ECO:0000313" key="3">
    <source>
        <dbReference type="EMBL" id="KAF5328598.1"/>
    </source>
</evidence>
<accession>A0A8H5BU65</accession>
<gene>
    <name evidence="3" type="ORF">D9619_011597</name>
</gene>
<keyword evidence="4" id="KW-1185">Reference proteome</keyword>
<dbReference type="OrthoDB" id="2753342at2759"/>
<comment type="caution">
    <text evidence="3">The sequence shown here is derived from an EMBL/GenBank/DDBJ whole genome shotgun (WGS) entry which is preliminary data.</text>
</comment>
<feature type="transmembrane region" description="Helical" evidence="2">
    <location>
        <begin position="107"/>
        <end position="130"/>
    </location>
</feature>
<evidence type="ECO:0000256" key="1">
    <source>
        <dbReference type="SAM" id="MobiDB-lite"/>
    </source>
</evidence>
<keyword evidence="2" id="KW-0812">Transmembrane</keyword>
<sequence>MPIGGEGLRTETAYALGFFVEVCFIRKLYEYTSLTRFPSQPDSSIWRIHLLVHCSSPCYCTRSPKVIPPKQSFNMAAVFYRSLHATVLLNDPLGAVHYYSDVTQWEILTNIILICIMTWLGDALVIYRAYIVWNRNLWLVALPIGLLAGSFIVNIYVLVWLRNPPPFGPISFSSGLAAFNSVYIIAFVQNFLTTSLLTLKIWTQHRQSQAAGALDQGGRVSLIRVARIIVESAMVYTLQLLIIIVLNFRHNNGQYVVQCAIVPSIGEFLSLPAATPHVQREEHQVAVWTGYATAFPPTPAALPSRRTAVCITFALIAVRVQQAKGESNRVGTPEDVNVPSWLGSRDIDLDSASGTTGSLGKQRRTHRGDDSGSKAASARSGIDSEAKGDTDVETDSIGMWGMTVPRLSENRPPQDIESAPRFSRELA</sequence>
<evidence type="ECO:0000256" key="2">
    <source>
        <dbReference type="SAM" id="Phobius"/>
    </source>
</evidence>
<dbReference type="Proteomes" id="UP000567179">
    <property type="component" value="Unassembled WGS sequence"/>
</dbReference>